<name>A0AA48GLM3_9BACT</name>
<dbReference type="SUPFAM" id="SSF57802">
    <property type="entry name" value="Rubredoxin-like"/>
    <property type="match status" value="1"/>
</dbReference>
<proteinExistence type="predicted"/>
<dbReference type="InterPro" id="IPR012644">
    <property type="entry name" value="CHP02300_FYDLN_acid"/>
</dbReference>
<dbReference type="KEGG" id="msil:METEAL_12480"/>
<dbReference type="EMBL" id="AP027080">
    <property type="protein sequence ID" value="BDU72074.1"/>
    <property type="molecule type" value="Genomic_DNA"/>
</dbReference>
<dbReference type="Proteomes" id="UP001238179">
    <property type="component" value="Chromosome"/>
</dbReference>
<dbReference type="AlphaFoldDB" id="A0AA48GLM3"/>
<feature type="region of interest" description="Disordered" evidence="1">
    <location>
        <begin position="55"/>
        <end position="97"/>
    </location>
</feature>
<reference evidence="3" key="1">
    <citation type="journal article" date="2023" name="Int. J. Syst. Evol. Microbiol.">
        <title>Mesoterricola silvestris gen. nov., sp. nov., Mesoterricola sediminis sp. nov., Geothrix oryzae sp. nov., Geothrix edaphica sp. nov., Geothrix rubra sp. nov., and Geothrix limicola sp. nov., six novel members of Acidobacteriota isolated from soils.</title>
        <authorList>
            <person name="Itoh H."/>
            <person name="Sugisawa Y."/>
            <person name="Mise K."/>
            <person name="Xu Z."/>
            <person name="Kuniyasu M."/>
            <person name="Ushijima N."/>
            <person name="Kawano K."/>
            <person name="Kobayashi E."/>
            <person name="Shiratori Y."/>
            <person name="Masuda Y."/>
            <person name="Senoo K."/>
        </authorList>
    </citation>
    <scope>NUCLEOTIDE SEQUENCE [LARGE SCALE GENOMIC DNA]</scope>
    <source>
        <strain evidence="3">W79</strain>
    </source>
</reference>
<dbReference type="RefSeq" id="WP_316414980.1">
    <property type="nucleotide sequence ID" value="NZ_AP027080.1"/>
</dbReference>
<accession>A0AA48GLM3</accession>
<protein>
    <recommendedName>
        <fullName evidence="4">TIGR02300 family protein</fullName>
    </recommendedName>
</protein>
<evidence type="ECO:0000313" key="3">
    <source>
        <dbReference type="Proteomes" id="UP001238179"/>
    </source>
</evidence>
<dbReference type="Gene3D" id="2.20.28.10">
    <property type="match status" value="1"/>
</dbReference>
<dbReference type="Pfam" id="PF09538">
    <property type="entry name" value="FYDLN_acid"/>
    <property type="match status" value="1"/>
</dbReference>
<evidence type="ECO:0008006" key="4">
    <source>
        <dbReference type="Google" id="ProtNLM"/>
    </source>
</evidence>
<organism evidence="2 3">
    <name type="scientific">Mesoterricola silvestris</name>
    <dbReference type="NCBI Taxonomy" id="2927979"/>
    <lineage>
        <taxon>Bacteria</taxon>
        <taxon>Pseudomonadati</taxon>
        <taxon>Acidobacteriota</taxon>
        <taxon>Holophagae</taxon>
        <taxon>Holophagales</taxon>
        <taxon>Holophagaceae</taxon>
        <taxon>Mesoterricola</taxon>
    </lineage>
</organism>
<evidence type="ECO:0000313" key="2">
    <source>
        <dbReference type="EMBL" id="BDU72074.1"/>
    </source>
</evidence>
<evidence type="ECO:0000256" key="1">
    <source>
        <dbReference type="SAM" id="MobiDB-lite"/>
    </source>
</evidence>
<gene>
    <name evidence="2" type="ORF">METEAL_12480</name>
</gene>
<sequence length="97" mass="10471">MANLGKKWTCFGCGAKFYDFTKPEALCPKCGANQKEAPAKPKAVKKEKAALQIDDDFIPEGEVDPATEDTLEESLGISGARAEGVDPGDLQMDDYDE</sequence>
<feature type="compositionally biased region" description="Acidic residues" evidence="1">
    <location>
        <begin position="55"/>
        <end position="72"/>
    </location>
</feature>
<keyword evidence="3" id="KW-1185">Reference proteome</keyword>